<accession>A0A1H6QAC1</accession>
<organism evidence="1 2">
    <name type="scientific">Flavobacterium terrigena</name>
    <dbReference type="NCBI Taxonomy" id="402734"/>
    <lineage>
        <taxon>Bacteria</taxon>
        <taxon>Pseudomonadati</taxon>
        <taxon>Bacteroidota</taxon>
        <taxon>Flavobacteriia</taxon>
        <taxon>Flavobacteriales</taxon>
        <taxon>Flavobacteriaceae</taxon>
        <taxon>Flavobacterium</taxon>
    </lineage>
</organism>
<keyword evidence="2" id="KW-1185">Reference proteome</keyword>
<name>A0A1H6QAC1_9FLAO</name>
<evidence type="ECO:0000313" key="2">
    <source>
        <dbReference type="Proteomes" id="UP000199702"/>
    </source>
</evidence>
<gene>
    <name evidence="1" type="ORF">SAMN05660918_0390</name>
</gene>
<dbReference type="InterPro" id="IPR024265">
    <property type="entry name" value="DUF3788"/>
</dbReference>
<sequence length="138" mass="16226">MKSIFVYKNIKPTSKDLENGLGETFPIWKSFEDFTKKNYPDATCEWNFSGEKFGWSYRIKDNKRILIYLLPRDKFFKTAFVFGQKATNQIMESDISESIKTELKLAKQHAEGRGIRIEIKDQSNFEDIQKLIKIKISN</sequence>
<dbReference type="Pfam" id="PF12663">
    <property type="entry name" value="DUF3788"/>
    <property type="match status" value="1"/>
</dbReference>
<reference evidence="2" key="1">
    <citation type="submission" date="2016-10" db="EMBL/GenBank/DDBJ databases">
        <authorList>
            <person name="Varghese N."/>
            <person name="Submissions S."/>
        </authorList>
    </citation>
    <scope>NUCLEOTIDE SEQUENCE [LARGE SCALE GENOMIC DNA]</scope>
    <source>
        <strain evidence="2">DSM 17934</strain>
    </source>
</reference>
<dbReference type="EMBL" id="FNYA01000001">
    <property type="protein sequence ID" value="SEI40709.1"/>
    <property type="molecule type" value="Genomic_DNA"/>
</dbReference>
<dbReference type="STRING" id="402734.SAMN05660918_0390"/>
<dbReference type="AlphaFoldDB" id="A0A1H6QAC1"/>
<proteinExistence type="predicted"/>
<dbReference type="OrthoDB" id="1121290at2"/>
<evidence type="ECO:0008006" key="3">
    <source>
        <dbReference type="Google" id="ProtNLM"/>
    </source>
</evidence>
<protein>
    <recommendedName>
        <fullName evidence="3">DUF3788 domain-containing protein</fullName>
    </recommendedName>
</protein>
<evidence type="ECO:0000313" key="1">
    <source>
        <dbReference type="EMBL" id="SEI40709.1"/>
    </source>
</evidence>
<dbReference type="Proteomes" id="UP000199702">
    <property type="component" value="Unassembled WGS sequence"/>
</dbReference>
<dbReference type="RefSeq" id="WP_091306997.1">
    <property type="nucleotide sequence ID" value="NZ_CBCSJU010000001.1"/>
</dbReference>